<feature type="compositionally biased region" description="Acidic residues" evidence="4">
    <location>
        <begin position="631"/>
        <end position="643"/>
    </location>
</feature>
<keyword evidence="6" id="KW-1185">Reference proteome</keyword>
<evidence type="ECO:0000313" key="6">
    <source>
        <dbReference type="Proteomes" id="UP000747110"/>
    </source>
</evidence>
<dbReference type="Pfam" id="PF00856">
    <property type="entry name" value="SET"/>
    <property type="match status" value="1"/>
</dbReference>
<dbReference type="Gene3D" id="3.90.1420.10">
    <property type="entry name" value="Rubisco LSMT, substrate-binding domain"/>
    <property type="match status" value="1"/>
</dbReference>
<protein>
    <submittedName>
        <fullName evidence="5">Uncharacterized protein</fullName>
    </submittedName>
</protein>
<organism evidence="5 6">
    <name type="scientific">Volvox reticuliferus</name>
    <dbReference type="NCBI Taxonomy" id="1737510"/>
    <lineage>
        <taxon>Eukaryota</taxon>
        <taxon>Viridiplantae</taxon>
        <taxon>Chlorophyta</taxon>
        <taxon>core chlorophytes</taxon>
        <taxon>Chlorophyceae</taxon>
        <taxon>CS clade</taxon>
        <taxon>Chlamydomonadales</taxon>
        <taxon>Volvocaceae</taxon>
        <taxon>Volvox</taxon>
    </lineage>
</organism>
<dbReference type="InterPro" id="IPR050600">
    <property type="entry name" value="SETD3_SETD6_MTase"/>
</dbReference>
<dbReference type="PROSITE" id="PS50280">
    <property type="entry name" value="SET"/>
    <property type="match status" value="1"/>
</dbReference>
<dbReference type="Proteomes" id="UP000747110">
    <property type="component" value="Unassembled WGS sequence"/>
</dbReference>
<evidence type="ECO:0000256" key="4">
    <source>
        <dbReference type="SAM" id="MobiDB-lite"/>
    </source>
</evidence>
<dbReference type="GO" id="GO:0032259">
    <property type="term" value="P:methylation"/>
    <property type="evidence" value="ECO:0007669"/>
    <property type="project" value="UniProtKB-KW"/>
</dbReference>
<evidence type="ECO:0000256" key="3">
    <source>
        <dbReference type="ARBA" id="ARBA00022691"/>
    </source>
</evidence>
<dbReference type="InterPro" id="IPR015353">
    <property type="entry name" value="Rubisco_LSMT_subst-bd"/>
</dbReference>
<reference evidence="5" key="1">
    <citation type="journal article" date="2021" name="Proc. Natl. Acad. Sci. U.S.A.">
        <title>Three genomes in the algal genus Volvox reveal the fate of a haploid sex-determining region after a transition to homothallism.</title>
        <authorList>
            <person name="Yamamoto K."/>
            <person name="Hamaji T."/>
            <person name="Kawai-Toyooka H."/>
            <person name="Matsuzaki R."/>
            <person name="Takahashi F."/>
            <person name="Nishimura Y."/>
            <person name="Kawachi M."/>
            <person name="Noguchi H."/>
            <person name="Minakuchi Y."/>
            <person name="Umen J.G."/>
            <person name="Toyoda A."/>
            <person name="Nozaki H."/>
        </authorList>
    </citation>
    <scope>NUCLEOTIDE SEQUENCE</scope>
    <source>
        <strain evidence="5">NIES-3786</strain>
    </source>
</reference>
<keyword evidence="3" id="KW-0949">S-adenosyl-L-methionine</keyword>
<feature type="compositionally biased region" description="Low complexity" evidence="4">
    <location>
        <begin position="318"/>
        <end position="330"/>
    </location>
</feature>
<accession>A0A8J4CZD2</accession>
<dbReference type="InterPro" id="IPR001214">
    <property type="entry name" value="SET_dom"/>
</dbReference>
<feature type="region of interest" description="Disordered" evidence="4">
    <location>
        <begin position="441"/>
        <end position="465"/>
    </location>
</feature>
<dbReference type="AlphaFoldDB" id="A0A8J4CZD2"/>
<dbReference type="EMBL" id="BNCP01000051">
    <property type="protein sequence ID" value="GIL89513.1"/>
    <property type="molecule type" value="Genomic_DNA"/>
</dbReference>
<feature type="compositionally biased region" description="Acidic residues" evidence="4">
    <location>
        <begin position="573"/>
        <end position="593"/>
    </location>
</feature>
<sequence length="684" mass="73528">MDFLTWLINRGGQVHPKLDLFYTLPSGDRGVVARSDIPEGQLLLLLPIDCAIYIPTKEEFQRHPDAFPNAVQYLREAHPGLSPFLATTLVLMSEMTRGSTSPWASYIATLPPSCPDCLLNWTDEEKRELAGTSLEQPGPDPASDVYLRLVAPILALRKDLWPGLVVAETVEADRGSDPGLTAFLRAAGLVQSRAFHLEAENWVSGAKEISRLEDGGTQVFLLPGIDMINHSHNPARRNAHLERLNLAQAAAAKLLDGTALAEAQSPPTGVEAFFVMRTDKPIKAGEEVLHTYGNLSDAQLLQTYGFLDSEDDFRLQTASGAAAAASSEGPSPKKRAKAGDGGDIGGGDAYRNPYNAALVPWTTVDEVCRDLLLSMDQNPSASLQRAKRKFLASAGVLQSVAPELTQFVLLAREPLPDELMTAVQVLLMTGEEFQELQREFGGPTKLPAGSKKVGKGSQDGGTTSKAAPLVAATGAEEASIPKLSLGTTLLEEDDEFAEMVCIASLQILAACMERYPTDVKDDVRLLRSPDCTGRKRLAVRVRLGEKDVLHLAKKAMVELMKRLRAASAGEGCQAEENEESDDEVAAAEAEGAEELGRRRASKRQRRGLGAPPSEEADGAEDDENSNSADGSDGEDGSDSDDEAAHELLMGSDDSDKVGYGAVEYDDGIGEVHDRGKPHEAPKDD</sequence>
<evidence type="ECO:0000256" key="2">
    <source>
        <dbReference type="ARBA" id="ARBA00022679"/>
    </source>
</evidence>
<dbReference type="InterPro" id="IPR036464">
    <property type="entry name" value="Rubisco_LSMT_subst-bd_sf"/>
</dbReference>
<dbReference type="SUPFAM" id="SSF82199">
    <property type="entry name" value="SET domain"/>
    <property type="match status" value="1"/>
</dbReference>
<dbReference type="Gene3D" id="3.90.1410.10">
    <property type="entry name" value="set domain protein methyltransferase, domain 1"/>
    <property type="match status" value="1"/>
</dbReference>
<gene>
    <name evidence="5" type="ORF">Vretifemale_17306</name>
</gene>
<keyword evidence="1" id="KW-0489">Methyltransferase</keyword>
<keyword evidence="2" id="KW-0808">Transferase</keyword>
<dbReference type="GO" id="GO:0016279">
    <property type="term" value="F:protein-lysine N-methyltransferase activity"/>
    <property type="evidence" value="ECO:0007669"/>
    <property type="project" value="TreeGrafter"/>
</dbReference>
<dbReference type="OrthoDB" id="341421at2759"/>
<dbReference type="SUPFAM" id="SSF81822">
    <property type="entry name" value="RuBisCo LSMT C-terminal, substrate-binding domain"/>
    <property type="match status" value="1"/>
</dbReference>
<feature type="region of interest" description="Disordered" evidence="4">
    <location>
        <begin position="569"/>
        <end position="684"/>
    </location>
</feature>
<dbReference type="InterPro" id="IPR046341">
    <property type="entry name" value="SET_dom_sf"/>
</dbReference>
<dbReference type="PANTHER" id="PTHR13271">
    <property type="entry name" value="UNCHARACTERIZED PUTATIVE METHYLTRANSFERASE"/>
    <property type="match status" value="1"/>
</dbReference>
<feature type="compositionally biased region" description="Acidic residues" evidence="4">
    <location>
        <begin position="614"/>
        <end position="624"/>
    </location>
</feature>
<dbReference type="PANTHER" id="PTHR13271:SF145">
    <property type="entry name" value="SET DOMAIN-CONTAINING PROTEIN"/>
    <property type="match status" value="1"/>
</dbReference>
<comment type="caution">
    <text evidence="5">The sequence shown here is derived from an EMBL/GenBank/DDBJ whole genome shotgun (WGS) entry which is preliminary data.</text>
</comment>
<evidence type="ECO:0000256" key="1">
    <source>
        <dbReference type="ARBA" id="ARBA00022603"/>
    </source>
</evidence>
<dbReference type="CDD" id="cd10527">
    <property type="entry name" value="SET_LSMT"/>
    <property type="match status" value="1"/>
</dbReference>
<proteinExistence type="predicted"/>
<evidence type="ECO:0000313" key="5">
    <source>
        <dbReference type="EMBL" id="GIL89513.1"/>
    </source>
</evidence>
<feature type="region of interest" description="Disordered" evidence="4">
    <location>
        <begin position="318"/>
        <end position="346"/>
    </location>
</feature>
<name>A0A8J4CZD2_9CHLO</name>
<dbReference type="Pfam" id="PF09273">
    <property type="entry name" value="Rubis-subs-bind"/>
    <property type="match status" value="1"/>
</dbReference>
<feature type="compositionally biased region" description="Basic and acidic residues" evidence="4">
    <location>
        <begin position="669"/>
        <end position="684"/>
    </location>
</feature>